<dbReference type="EMBL" id="BMAO01000749">
    <property type="protein sequence ID" value="GFQ68956.1"/>
    <property type="molecule type" value="Genomic_DNA"/>
</dbReference>
<gene>
    <name evidence="1" type="ORF">TNCT_548221</name>
</gene>
<comment type="caution">
    <text evidence="1">The sequence shown here is derived from an EMBL/GenBank/DDBJ whole genome shotgun (WGS) entry which is preliminary data.</text>
</comment>
<dbReference type="Proteomes" id="UP000887116">
    <property type="component" value="Unassembled WGS sequence"/>
</dbReference>
<accession>A0A8X6KCK2</accession>
<keyword evidence="2" id="KW-1185">Reference proteome</keyword>
<dbReference type="AlphaFoldDB" id="A0A8X6KCK2"/>
<reference evidence="1" key="1">
    <citation type="submission" date="2020-07" db="EMBL/GenBank/DDBJ databases">
        <title>Multicomponent nature underlies the extraordinary mechanical properties of spider dragline silk.</title>
        <authorList>
            <person name="Kono N."/>
            <person name="Nakamura H."/>
            <person name="Mori M."/>
            <person name="Yoshida Y."/>
            <person name="Ohtoshi R."/>
            <person name="Malay A.D."/>
            <person name="Moran D.A.P."/>
            <person name="Tomita M."/>
            <person name="Numata K."/>
            <person name="Arakawa K."/>
        </authorList>
    </citation>
    <scope>NUCLEOTIDE SEQUENCE</scope>
</reference>
<protein>
    <submittedName>
        <fullName evidence="1">Uncharacterized protein</fullName>
    </submittedName>
</protein>
<proteinExistence type="predicted"/>
<name>A0A8X6KCK2_TRICU</name>
<organism evidence="1 2">
    <name type="scientific">Trichonephila clavata</name>
    <name type="common">Joro spider</name>
    <name type="synonym">Nephila clavata</name>
    <dbReference type="NCBI Taxonomy" id="2740835"/>
    <lineage>
        <taxon>Eukaryota</taxon>
        <taxon>Metazoa</taxon>
        <taxon>Ecdysozoa</taxon>
        <taxon>Arthropoda</taxon>
        <taxon>Chelicerata</taxon>
        <taxon>Arachnida</taxon>
        <taxon>Araneae</taxon>
        <taxon>Araneomorphae</taxon>
        <taxon>Entelegynae</taxon>
        <taxon>Araneoidea</taxon>
        <taxon>Nephilidae</taxon>
        <taxon>Trichonephila</taxon>
    </lineage>
</organism>
<evidence type="ECO:0000313" key="2">
    <source>
        <dbReference type="Proteomes" id="UP000887116"/>
    </source>
</evidence>
<sequence length="97" mass="11186">MSLIPKEKSWGKRRHYGSRNQILILLFLPHRSLQRKFHEICDQTEPADPTVSLLSLTTPLCCKPDSVYATKATTKLFLQRSRENEDSFLASAKKRPD</sequence>
<evidence type="ECO:0000313" key="1">
    <source>
        <dbReference type="EMBL" id="GFQ68956.1"/>
    </source>
</evidence>